<organism evidence="2 3">
    <name type="scientific">Neokomagataea anthophila</name>
    <dbReference type="NCBI Taxonomy" id="2826925"/>
    <lineage>
        <taxon>Bacteria</taxon>
        <taxon>Pseudomonadati</taxon>
        <taxon>Pseudomonadota</taxon>
        <taxon>Alphaproteobacteria</taxon>
        <taxon>Acetobacterales</taxon>
        <taxon>Acetobacteraceae</taxon>
        <taxon>Neokomagataea</taxon>
    </lineage>
</organism>
<gene>
    <name evidence="2" type="ORF">KB213_02060</name>
</gene>
<evidence type="ECO:0000256" key="1">
    <source>
        <dbReference type="SAM" id="Phobius"/>
    </source>
</evidence>
<keyword evidence="1" id="KW-0812">Transmembrane</keyword>
<sequence>MISTTLTHLIGLPTCLISEIAMVAFVPLIGLLMLATLASDRLQGS</sequence>
<dbReference type="RefSeq" id="WP_211680399.1">
    <property type="nucleotide sequence ID" value="NZ_JAGRQH010000001.1"/>
</dbReference>
<reference evidence="2 3" key="1">
    <citation type="submission" date="2021-04" db="EMBL/GenBank/DDBJ databases">
        <title>The complete genome sequence of Neokomagataea sp. TBRC 2177.</title>
        <authorList>
            <person name="Charoenyingcharoen P."/>
            <person name="Yukphan P."/>
        </authorList>
    </citation>
    <scope>NUCLEOTIDE SEQUENCE [LARGE SCALE GENOMIC DNA]</scope>
    <source>
        <strain evidence="2 3">TBRC 2177</strain>
    </source>
</reference>
<evidence type="ECO:0000313" key="3">
    <source>
        <dbReference type="Proteomes" id="UP000677812"/>
    </source>
</evidence>
<comment type="caution">
    <text evidence="2">The sequence shown here is derived from an EMBL/GenBank/DDBJ whole genome shotgun (WGS) entry which is preliminary data.</text>
</comment>
<name>A0ABS5E5N8_9PROT</name>
<protein>
    <submittedName>
        <fullName evidence="2">Uncharacterized protein</fullName>
    </submittedName>
</protein>
<accession>A0ABS5E5N8</accession>
<feature type="transmembrane region" description="Helical" evidence="1">
    <location>
        <begin position="20"/>
        <end position="39"/>
    </location>
</feature>
<evidence type="ECO:0000313" key="2">
    <source>
        <dbReference type="EMBL" id="MBR0558848.1"/>
    </source>
</evidence>
<keyword evidence="1" id="KW-1133">Transmembrane helix</keyword>
<dbReference type="Proteomes" id="UP000677812">
    <property type="component" value="Unassembled WGS sequence"/>
</dbReference>
<keyword evidence="1" id="KW-0472">Membrane</keyword>
<keyword evidence="3" id="KW-1185">Reference proteome</keyword>
<proteinExistence type="predicted"/>
<dbReference type="EMBL" id="JAGRQH010000001">
    <property type="protein sequence ID" value="MBR0558848.1"/>
    <property type="molecule type" value="Genomic_DNA"/>
</dbReference>